<proteinExistence type="predicted"/>
<reference evidence="4" key="1">
    <citation type="submission" date="2016-10" db="EMBL/GenBank/DDBJ databases">
        <authorList>
            <person name="Varghese N."/>
            <person name="Submissions S."/>
        </authorList>
    </citation>
    <scope>NUCLEOTIDE SEQUENCE [LARGE SCALE GENOMIC DNA]</scope>
    <source>
        <strain evidence="4">DSM 17071</strain>
    </source>
</reference>
<keyword evidence="2" id="KW-0732">Signal</keyword>
<name>A0A1G8JME3_9FLAO</name>
<organism evidence="3 4">
    <name type="scientific">Chryseobacterium taeanense</name>
    <dbReference type="NCBI Taxonomy" id="311334"/>
    <lineage>
        <taxon>Bacteria</taxon>
        <taxon>Pseudomonadati</taxon>
        <taxon>Bacteroidota</taxon>
        <taxon>Flavobacteriia</taxon>
        <taxon>Flavobacteriales</taxon>
        <taxon>Weeksellaceae</taxon>
        <taxon>Chryseobacterium group</taxon>
        <taxon>Chryseobacterium</taxon>
    </lineage>
</organism>
<dbReference type="AlphaFoldDB" id="A0A1G8JME3"/>
<feature type="compositionally biased region" description="Gly residues" evidence="1">
    <location>
        <begin position="236"/>
        <end position="246"/>
    </location>
</feature>
<dbReference type="EMBL" id="FNDW01000006">
    <property type="protein sequence ID" value="SDI32469.1"/>
    <property type="molecule type" value="Genomic_DNA"/>
</dbReference>
<evidence type="ECO:0000313" key="3">
    <source>
        <dbReference type="EMBL" id="SDI32469.1"/>
    </source>
</evidence>
<feature type="signal peptide" evidence="2">
    <location>
        <begin position="1"/>
        <end position="18"/>
    </location>
</feature>
<sequence length="272" mass="31493">MKKIGIIALTLFMHCVFAQTNRFVYQVTMKPDASDKNDIKTENAYLDISAEKSIFYSENRIKRDSIIQATIQSGGARGFNRDQMQNLRSIINYSIEKDKKDQKIIFKDRIGRDVYTYEEDRPLNWKIMPETTKIGEYKVQKAETDFGGRKWTAWFTTDLPYQDGPYKFGGLPGLIVKVEDDKGEYSFDLMKNYKIADFPTLNQFGNTIKVKRTDYIKQQKKFMEDPMAFMSQGGSMRIGGNRGGGNPADMRKRMEERVKDEAKKNSNPIELQ</sequence>
<gene>
    <name evidence="3" type="ORF">SAMN05421846_106133</name>
</gene>
<dbReference type="RefSeq" id="WP_089857913.1">
    <property type="nucleotide sequence ID" value="NZ_FNDW01000006.1"/>
</dbReference>
<dbReference type="Pfam" id="PF09697">
    <property type="entry name" value="Porph_ging"/>
    <property type="match status" value="1"/>
</dbReference>
<dbReference type="NCBIfam" id="TIGR01200">
    <property type="entry name" value="GLPGLI"/>
    <property type="match status" value="1"/>
</dbReference>
<evidence type="ECO:0000256" key="1">
    <source>
        <dbReference type="SAM" id="MobiDB-lite"/>
    </source>
</evidence>
<feature type="chain" id="PRO_5011678384" evidence="2">
    <location>
        <begin position="19"/>
        <end position="272"/>
    </location>
</feature>
<dbReference type="OrthoDB" id="1440774at2"/>
<accession>A0A1G8JME3</accession>
<feature type="compositionally biased region" description="Basic and acidic residues" evidence="1">
    <location>
        <begin position="249"/>
        <end position="264"/>
    </location>
</feature>
<feature type="region of interest" description="Disordered" evidence="1">
    <location>
        <begin position="233"/>
        <end position="272"/>
    </location>
</feature>
<dbReference type="InterPro" id="IPR005901">
    <property type="entry name" value="GLPGLI"/>
</dbReference>
<evidence type="ECO:0000256" key="2">
    <source>
        <dbReference type="SAM" id="SignalP"/>
    </source>
</evidence>
<dbReference type="STRING" id="311334.SAMN05421846_106133"/>
<protein>
    <submittedName>
        <fullName evidence="3">GLPGLI family protein</fullName>
    </submittedName>
</protein>
<evidence type="ECO:0000313" key="4">
    <source>
        <dbReference type="Proteomes" id="UP000198869"/>
    </source>
</evidence>
<keyword evidence="4" id="KW-1185">Reference proteome</keyword>
<dbReference type="Proteomes" id="UP000198869">
    <property type="component" value="Unassembled WGS sequence"/>
</dbReference>